<sequence>MKRLLAFTLGFLAAIGGFLDVGDLVANSVSGARFGMSLAWAVPVGVVGVMLFTEMSTRVTVVTGRSTFDLVRERLGARAGLVNLLACYLATLLTLAANIGGIALALELASSLHYLLWVPVAAFLSWLVIWRMPFQRMERTYGLLGVTLLVFSVAVWRLGPDWEALLDSATSFAPPPTEQWSTWWFYAVLVLGAAMTPYTVLFFSSSAAEEGWTTDDLREARTNILIGFPFGGFLALSIMACAAILLHPAGVSVHGLDQVALPAAVALGKVGLILAVVGFFASTFGASLEVGLAAGYSIAQYFGWPWGKAAPPVRAARFHTVTLLGFVAATALILTTVDPIKVTEVSVILSAATLPLTYLPVLVVANDRGYLGDRVNGRATNVLASVYLVFMLALALAAIPLLILTKGGQ</sequence>
<dbReference type="GO" id="GO:0005886">
    <property type="term" value="C:plasma membrane"/>
    <property type="evidence" value="ECO:0007669"/>
    <property type="project" value="TreeGrafter"/>
</dbReference>
<keyword evidence="5 6" id="KW-0472">Membrane</keyword>
<evidence type="ECO:0000256" key="3">
    <source>
        <dbReference type="ARBA" id="ARBA00022692"/>
    </source>
</evidence>
<evidence type="ECO:0000313" key="8">
    <source>
        <dbReference type="Proteomes" id="UP000572051"/>
    </source>
</evidence>
<proteinExistence type="predicted"/>
<feature type="transmembrane region" description="Helical" evidence="6">
    <location>
        <begin position="81"/>
        <end position="106"/>
    </location>
</feature>
<dbReference type="Pfam" id="PF01566">
    <property type="entry name" value="Nramp"/>
    <property type="match status" value="1"/>
</dbReference>
<dbReference type="PANTHER" id="PTHR11706">
    <property type="entry name" value="SOLUTE CARRIER PROTEIN FAMILY 11 MEMBER"/>
    <property type="match status" value="1"/>
</dbReference>
<organism evidence="7 8">
    <name type="scientific">Nocardiopsis aegyptia</name>
    <dbReference type="NCBI Taxonomy" id="220378"/>
    <lineage>
        <taxon>Bacteria</taxon>
        <taxon>Bacillati</taxon>
        <taxon>Actinomycetota</taxon>
        <taxon>Actinomycetes</taxon>
        <taxon>Streptosporangiales</taxon>
        <taxon>Nocardiopsidaceae</taxon>
        <taxon>Nocardiopsis</taxon>
    </lineage>
</organism>
<protein>
    <submittedName>
        <fullName evidence="7">Mn2+/Fe2+ NRAMP family transporter</fullName>
    </submittedName>
</protein>
<dbReference type="Proteomes" id="UP000572051">
    <property type="component" value="Unassembled WGS sequence"/>
</dbReference>
<dbReference type="GO" id="GO:0005384">
    <property type="term" value="F:manganese ion transmembrane transporter activity"/>
    <property type="evidence" value="ECO:0007669"/>
    <property type="project" value="TreeGrafter"/>
</dbReference>
<dbReference type="EMBL" id="JACCFS010000001">
    <property type="protein sequence ID" value="NYJ33977.1"/>
    <property type="molecule type" value="Genomic_DNA"/>
</dbReference>
<keyword evidence="2" id="KW-0813">Transport</keyword>
<dbReference type="InterPro" id="IPR001046">
    <property type="entry name" value="NRAMP_fam"/>
</dbReference>
<reference evidence="7 8" key="1">
    <citation type="submission" date="2020-07" db="EMBL/GenBank/DDBJ databases">
        <title>Sequencing the genomes of 1000 actinobacteria strains.</title>
        <authorList>
            <person name="Klenk H.-P."/>
        </authorList>
    </citation>
    <scope>NUCLEOTIDE SEQUENCE [LARGE SCALE GENOMIC DNA]</scope>
    <source>
        <strain evidence="7 8">DSM 44442</strain>
    </source>
</reference>
<dbReference type="AlphaFoldDB" id="A0A7Z0J9R5"/>
<evidence type="ECO:0000256" key="5">
    <source>
        <dbReference type="ARBA" id="ARBA00023136"/>
    </source>
</evidence>
<feature type="transmembrane region" description="Helical" evidence="6">
    <location>
        <begin position="316"/>
        <end position="335"/>
    </location>
</feature>
<dbReference type="RefSeq" id="WP_179822417.1">
    <property type="nucleotide sequence ID" value="NZ_JACCFS010000001.1"/>
</dbReference>
<dbReference type="GO" id="GO:0034755">
    <property type="term" value="P:iron ion transmembrane transport"/>
    <property type="evidence" value="ECO:0007669"/>
    <property type="project" value="TreeGrafter"/>
</dbReference>
<comment type="subcellular location">
    <subcellularLocation>
        <location evidence="1">Membrane</location>
        <topology evidence="1">Multi-pass membrane protein</topology>
    </subcellularLocation>
</comment>
<evidence type="ECO:0000256" key="6">
    <source>
        <dbReference type="SAM" id="Phobius"/>
    </source>
</evidence>
<keyword evidence="3 6" id="KW-0812">Transmembrane</keyword>
<evidence type="ECO:0000313" key="7">
    <source>
        <dbReference type="EMBL" id="NYJ33977.1"/>
    </source>
</evidence>
<feature type="transmembrane region" description="Helical" evidence="6">
    <location>
        <begin position="141"/>
        <end position="159"/>
    </location>
</feature>
<accession>A0A7Z0J9R5</accession>
<comment type="caution">
    <text evidence="7">The sequence shown here is derived from an EMBL/GenBank/DDBJ whole genome shotgun (WGS) entry which is preliminary data.</text>
</comment>
<keyword evidence="8" id="KW-1185">Reference proteome</keyword>
<dbReference type="GO" id="GO:0015086">
    <property type="term" value="F:cadmium ion transmembrane transporter activity"/>
    <property type="evidence" value="ECO:0007669"/>
    <property type="project" value="TreeGrafter"/>
</dbReference>
<evidence type="ECO:0000256" key="4">
    <source>
        <dbReference type="ARBA" id="ARBA00022989"/>
    </source>
</evidence>
<evidence type="ECO:0000256" key="1">
    <source>
        <dbReference type="ARBA" id="ARBA00004141"/>
    </source>
</evidence>
<name>A0A7Z0J9R5_9ACTN</name>
<feature type="transmembrane region" description="Helical" evidence="6">
    <location>
        <begin position="41"/>
        <end position="61"/>
    </location>
</feature>
<gene>
    <name evidence="7" type="ORF">HNR10_001858</name>
</gene>
<feature type="transmembrane region" description="Helical" evidence="6">
    <location>
        <begin position="347"/>
        <end position="365"/>
    </location>
</feature>
<dbReference type="PANTHER" id="PTHR11706:SF33">
    <property type="entry name" value="NATURAL RESISTANCE-ASSOCIATED MACROPHAGE PROTEIN 2"/>
    <property type="match status" value="1"/>
</dbReference>
<feature type="transmembrane region" description="Helical" evidence="6">
    <location>
        <begin position="112"/>
        <end position="129"/>
    </location>
</feature>
<feature type="transmembrane region" description="Helical" evidence="6">
    <location>
        <begin position="385"/>
        <end position="404"/>
    </location>
</feature>
<evidence type="ECO:0000256" key="2">
    <source>
        <dbReference type="ARBA" id="ARBA00022448"/>
    </source>
</evidence>
<feature type="transmembrane region" description="Helical" evidence="6">
    <location>
        <begin position="183"/>
        <end position="203"/>
    </location>
</feature>
<feature type="transmembrane region" description="Helical" evidence="6">
    <location>
        <begin position="224"/>
        <end position="247"/>
    </location>
</feature>
<keyword evidence="4 6" id="KW-1133">Transmembrane helix</keyword>